<dbReference type="PANTHER" id="PTHR23032">
    <property type="entry name" value="BRO1 DOMAIN-CONTAINING PROTEIN BROX"/>
    <property type="match status" value="1"/>
</dbReference>
<dbReference type="EMBL" id="JAHDYR010000064">
    <property type="protein sequence ID" value="KAG9390472.1"/>
    <property type="molecule type" value="Genomic_DNA"/>
</dbReference>
<dbReference type="InterPro" id="IPR004328">
    <property type="entry name" value="BRO1_dom"/>
</dbReference>
<dbReference type="Gene3D" id="1.25.40.280">
    <property type="entry name" value="alix/aip1 like domains"/>
    <property type="match status" value="1"/>
</dbReference>
<accession>A0A8J6E1D0</accession>
<evidence type="ECO:0000259" key="2">
    <source>
        <dbReference type="SMART" id="SM01041"/>
    </source>
</evidence>
<evidence type="ECO:0000313" key="3">
    <source>
        <dbReference type="EMBL" id="KAG9390472.1"/>
    </source>
</evidence>
<reference evidence="3" key="1">
    <citation type="submission" date="2021-05" db="EMBL/GenBank/DDBJ databases">
        <title>A free-living protist that lacks canonical eukaryotic 1 DNA replication and segregation systems.</title>
        <authorList>
            <person name="Salas-Leiva D.E."/>
            <person name="Tromer E.C."/>
            <person name="Curtis B.A."/>
            <person name="Jerlstrom-Hultqvist J."/>
            <person name="Kolisko M."/>
            <person name="Yi Z."/>
            <person name="Salas-Leiva J.S."/>
            <person name="Gallot-Lavallee L."/>
            <person name="Kops G.J.P.L."/>
            <person name="Archibald J.M."/>
            <person name="Simpson A.G.B."/>
            <person name="Roger A.J."/>
        </authorList>
    </citation>
    <scope>NUCLEOTIDE SEQUENCE</scope>
    <source>
        <strain evidence="3">BICM</strain>
    </source>
</reference>
<feature type="domain" description="BRO1" evidence="2">
    <location>
        <begin position="4"/>
        <end position="376"/>
    </location>
</feature>
<keyword evidence="4" id="KW-1185">Reference proteome</keyword>
<proteinExistence type="inferred from homology"/>
<dbReference type="PANTHER" id="PTHR23032:SF13">
    <property type="entry name" value="BRO1 DOMAIN-CONTAINING PROTEIN BROX"/>
    <property type="match status" value="1"/>
</dbReference>
<dbReference type="InterPro" id="IPR038898">
    <property type="entry name" value="BROX"/>
</dbReference>
<name>A0A8J6E1D0_9EUKA</name>
<comment type="caution">
    <text evidence="3">The sequence shown here is derived from an EMBL/GenBank/DDBJ whole genome shotgun (WGS) entry which is preliminary data.</text>
</comment>
<dbReference type="Proteomes" id="UP000717585">
    <property type="component" value="Unassembled WGS sequence"/>
</dbReference>
<comment type="similarity">
    <text evidence="1">Belongs to the BROX family.</text>
</comment>
<evidence type="ECO:0000313" key="4">
    <source>
        <dbReference type="Proteomes" id="UP000717585"/>
    </source>
</evidence>
<dbReference type="AlphaFoldDB" id="A0A8J6E1D0"/>
<evidence type="ECO:0000256" key="1">
    <source>
        <dbReference type="ARBA" id="ARBA00008901"/>
    </source>
</evidence>
<dbReference type="Pfam" id="PF03097">
    <property type="entry name" value="BRO1"/>
    <property type="match status" value="1"/>
</dbReference>
<dbReference type="SMART" id="SM01041">
    <property type="entry name" value="BRO1"/>
    <property type="match status" value="1"/>
</dbReference>
<protein>
    <submittedName>
        <fullName evidence="3">BRO1-like domain</fullName>
    </submittedName>
</protein>
<gene>
    <name evidence="3" type="ORF">J8273_7823</name>
</gene>
<sequence length="407" mass="45704">MFRCFKTPHTKGLDIYAVMKDVVTITTDVKSKLNNATQAENDLVSYCDKKNATTADIIHAIDAVTPHIHTLYTELNRLSQGRPYMIKKLQFEWRSPSRGDKNFIKMHGLNYELLMLITSKATMMLNQSAESYEVAQTASDKQKHFTEAVKLCKEAAGLITYARDTLLPSWSADEIPSDSHPELLTEFLDLLHSYAIGSARMIASETLIAAREAILAKPVEGYEIPEEDRNALQVKAEVIAGLSRDASVKLTTAISMFSNSKISKNVDKDIKKALEWLVSMLEVRELQFMAESEFYTSKPDSTEQYGRAVAYMDKARRLCNTWGGKVTDKAGGKVATAVKKAMVEKVTQRLEQMQFDNLMVYHEPVPEFSTLKRAEALAQIGEKPYEPGAPLYTDLELKKGGKMHVEK</sequence>
<organism evidence="3 4">
    <name type="scientific">Carpediemonas membranifera</name>
    <dbReference type="NCBI Taxonomy" id="201153"/>
    <lineage>
        <taxon>Eukaryota</taxon>
        <taxon>Metamonada</taxon>
        <taxon>Carpediemonas-like organisms</taxon>
        <taxon>Carpediemonas</taxon>
    </lineage>
</organism>
<dbReference type="InterPro" id="IPR038499">
    <property type="entry name" value="BRO1_sf"/>
</dbReference>